<evidence type="ECO:0000259" key="8">
    <source>
        <dbReference type="PROSITE" id="PS50271"/>
    </source>
</evidence>
<feature type="domain" description="UBP-type" evidence="8">
    <location>
        <begin position="64"/>
        <end position="230"/>
    </location>
</feature>
<keyword evidence="4" id="KW-0862">Zinc</keyword>
<evidence type="ECO:0000256" key="5">
    <source>
        <dbReference type="PROSITE-ProRule" id="PRU00502"/>
    </source>
</evidence>
<dbReference type="PROSITE" id="PS50235">
    <property type="entry name" value="USP_3"/>
    <property type="match status" value="1"/>
</dbReference>
<proteinExistence type="inferred from homology"/>
<evidence type="ECO:0000259" key="7">
    <source>
        <dbReference type="PROSITE" id="PS50235"/>
    </source>
</evidence>
<feature type="region of interest" description="Disordered" evidence="6">
    <location>
        <begin position="563"/>
        <end position="594"/>
    </location>
</feature>
<feature type="compositionally biased region" description="Basic and acidic residues" evidence="6">
    <location>
        <begin position="745"/>
        <end position="767"/>
    </location>
</feature>
<evidence type="ECO:0000256" key="3">
    <source>
        <dbReference type="ARBA" id="ARBA00022771"/>
    </source>
</evidence>
<dbReference type="PROSITE" id="PS50271">
    <property type="entry name" value="ZF_UBP"/>
    <property type="match status" value="1"/>
</dbReference>
<dbReference type="InterPro" id="IPR013083">
    <property type="entry name" value="Znf_RING/FYVE/PHD"/>
</dbReference>
<dbReference type="InterPro" id="IPR050185">
    <property type="entry name" value="Ub_carboxyl-term_hydrolase"/>
</dbReference>
<feature type="compositionally biased region" description="Basic residues" evidence="6">
    <location>
        <begin position="1"/>
        <end position="10"/>
    </location>
</feature>
<evidence type="ECO:0000256" key="6">
    <source>
        <dbReference type="SAM" id="MobiDB-lite"/>
    </source>
</evidence>
<dbReference type="PROSITE" id="PS00973">
    <property type="entry name" value="USP_2"/>
    <property type="match status" value="1"/>
</dbReference>
<dbReference type="PANTHER" id="PTHR21646:SF39">
    <property type="entry name" value="UBIQUITIN CARBOXYL-TERMINAL HYDROLASE 16"/>
    <property type="match status" value="1"/>
</dbReference>
<evidence type="ECO:0000256" key="4">
    <source>
        <dbReference type="ARBA" id="ARBA00022833"/>
    </source>
</evidence>
<evidence type="ECO:0008006" key="11">
    <source>
        <dbReference type="Google" id="ProtNLM"/>
    </source>
</evidence>
<feature type="region of interest" description="Disordered" evidence="6">
    <location>
        <begin position="745"/>
        <end position="775"/>
    </location>
</feature>
<dbReference type="Proteomes" id="UP001497444">
    <property type="component" value="Chromosome 13"/>
</dbReference>
<dbReference type="InterPro" id="IPR001607">
    <property type="entry name" value="Znf_UBP"/>
</dbReference>
<protein>
    <recommendedName>
        <fullName evidence="11">Ubiquitinyl hydrolase 1</fullName>
    </recommendedName>
</protein>
<dbReference type="PANTHER" id="PTHR21646">
    <property type="entry name" value="UBIQUITIN CARBOXYL-TERMINAL HYDROLASE"/>
    <property type="match status" value="1"/>
</dbReference>
<dbReference type="InterPro" id="IPR038765">
    <property type="entry name" value="Papain-like_cys_pep_sf"/>
</dbReference>
<gene>
    <name evidence="9" type="ORF">CSSPJE1EN1_LOCUS6135</name>
</gene>
<evidence type="ECO:0000256" key="2">
    <source>
        <dbReference type="ARBA" id="ARBA00022723"/>
    </source>
</evidence>
<sequence length="1054" mass="114734">MGKKQKRKRTVGLSKSSPRAGGSTIAAIKGVEPAFTLEGRTGKRVGAENDVVSGAVSMEELGSIRCKHVESGVNLEKLRTQLARGGLVSQCHDCSQVVLPTGRDKAGRAKVVKRKGPGPSVGDGSGGQKLWICLACGFINCGGSLLSTQTSQQSGDGEEIVKMETVTMQYMGLSHAKQHSRQREPSHPLAMEWGEDLACWCFVCDVEVDYNSEPSALNLESEGQDMASSKLKLLQQAAKLVQDKLQETKSLKIDAATTTNDNQGSESKVDEPAKVSSGNSIEAEVKPVKERCVIKGLMNLGNTCFFNSVMQNLLGVDMLWEHFSVGGSVQEGPLTTALRKFFQEIDPKSDESSDFRIHDEGASSSFRRTTRARSFSSNIGNTYTPRDLFGAICMKAPRFKGFQQQDSHELLRCLLDGLHTEEETMWKVTKPGRNGESMKKKRETFVEKIFGGQLSSTVRCCLCGHSSVVYEPFLDLSLPIPSKQPNKKSGVRKDQARVSSVLQSQRLQALGKGAKGLEPVDQPKTSTMSADANSWGSGETDQASQSVTQGVICLPYDSSFRNGSSPYGQDDGNNDVSSLKPENLSSKEGARSSLAEDQAAQTILPPVMCLPYVATDSSRSSTLVEDLDKEFAWMDYTEDIVETSSPVPTGIIVHGGSSVATDKLLTAVPEAQQSADKGQQTLDAGKECSMVKEGSLTSMQLHLKAAGSEIGKNSHGESVLATNVASEKDHTDFDGVADLFEDSYVEEKEDGRQAESARQESRLKEDNEREEDASFPMSLEGCLLAFTKPELLSGENAWGCENCSHQLQERKEAASSLKSLHTPELESKREDAKSGSQLQASGNTLAKGIGAGVTKTSEVLDGKNSEMQIQTEELPKVEVSSGSIGGTELFETSNSLEDALNVEDPPKKVIVKRDAEKRFLINKAPPVLTVHLKRFAQDMRGRLSKLSGHVTFHEWLDISPFIDQRSSDKGVYRYRLIGIVEHSGTMRGGHYVAYVRGPVSGENRSEDVNPGSHTWFYISDSHVRQTSLESVLQSEAYLLFYEKCRIKDAGCASF</sequence>
<dbReference type="InterPro" id="IPR028889">
    <property type="entry name" value="USP"/>
</dbReference>
<feature type="region of interest" description="Disordered" evidence="6">
    <location>
        <begin position="256"/>
        <end position="281"/>
    </location>
</feature>
<feature type="region of interest" description="Disordered" evidence="6">
    <location>
        <begin position="510"/>
        <end position="543"/>
    </location>
</feature>
<evidence type="ECO:0000313" key="9">
    <source>
        <dbReference type="EMBL" id="CAK9260657.1"/>
    </source>
</evidence>
<feature type="compositionally biased region" description="Basic and acidic residues" evidence="6">
    <location>
        <begin position="821"/>
        <end position="833"/>
    </location>
</feature>
<evidence type="ECO:0000313" key="10">
    <source>
        <dbReference type="Proteomes" id="UP001497444"/>
    </source>
</evidence>
<feature type="region of interest" description="Disordered" evidence="6">
    <location>
        <begin position="1"/>
        <end position="22"/>
    </location>
</feature>
<reference evidence="9" key="1">
    <citation type="submission" date="2024-02" db="EMBL/GenBank/DDBJ databases">
        <authorList>
            <consortium name="ELIXIR-Norway"/>
            <consortium name="Elixir Norway"/>
        </authorList>
    </citation>
    <scope>NUCLEOTIDE SEQUENCE</scope>
</reference>
<dbReference type="EMBL" id="OZ020108">
    <property type="protein sequence ID" value="CAK9260657.1"/>
    <property type="molecule type" value="Genomic_DNA"/>
</dbReference>
<comment type="similarity">
    <text evidence="1">Belongs to the peptidase C19 family.</text>
</comment>
<dbReference type="Gene3D" id="3.90.70.10">
    <property type="entry name" value="Cysteine proteinases"/>
    <property type="match status" value="2"/>
</dbReference>
<dbReference type="Pfam" id="PF00443">
    <property type="entry name" value="UCH"/>
    <property type="match status" value="1"/>
</dbReference>
<dbReference type="Pfam" id="PF02148">
    <property type="entry name" value="zf-UBP"/>
    <property type="match status" value="1"/>
</dbReference>
<dbReference type="SUPFAM" id="SSF54001">
    <property type="entry name" value="Cysteine proteinases"/>
    <property type="match status" value="1"/>
</dbReference>
<feature type="region of interest" description="Disordered" evidence="6">
    <location>
        <begin position="814"/>
        <end position="839"/>
    </location>
</feature>
<organism evidence="9 10">
    <name type="scientific">Sphagnum jensenii</name>
    <dbReference type="NCBI Taxonomy" id="128206"/>
    <lineage>
        <taxon>Eukaryota</taxon>
        <taxon>Viridiplantae</taxon>
        <taxon>Streptophyta</taxon>
        <taxon>Embryophyta</taxon>
        <taxon>Bryophyta</taxon>
        <taxon>Sphagnophytina</taxon>
        <taxon>Sphagnopsida</taxon>
        <taxon>Sphagnales</taxon>
        <taxon>Sphagnaceae</taxon>
        <taxon>Sphagnum</taxon>
    </lineage>
</organism>
<feature type="compositionally biased region" description="Polar residues" evidence="6">
    <location>
        <begin position="256"/>
        <end position="266"/>
    </location>
</feature>
<feature type="domain" description="USP" evidence="7">
    <location>
        <begin position="295"/>
        <end position="1044"/>
    </location>
</feature>
<accession>A0ABP0W2H1</accession>
<evidence type="ECO:0000256" key="1">
    <source>
        <dbReference type="ARBA" id="ARBA00009085"/>
    </source>
</evidence>
<dbReference type="SUPFAM" id="SSF57850">
    <property type="entry name" value="RING/U-box"/>
    <property type="match status" value="1"/>
</dbReference>
<keyword evidence="2" id="KW-0479">Metal-binding</keyword>
<keyword evidence="3 5" id="KW-0863">Zinc-finger</keyword>
<dbReference type="InterPro" id="IPR001394">
    <property type="entry name" value="Peptidase_C19_UCH"/>
</dbReference>
<dbReference type="InterPro" id="IPR018200">
    <property type="entry name" value="USP_CS"/>
</dbReference>
<feature type="compositionally biased region" description="Polar residues" evidence="6">
    <location>
        <begin position="523"/>
        <end position="543"/>
    </location>
</feature>
<dbReference type="PROSITE" id="PS00972">
    <property type="entry name" value="USP_1"/>
    <property type="match status" value="1"/>
</dbReference>
<name>A0ABP0W2H1_9BRYO</name>
<dbReference type="Gene3D" id="3.30.40.10">
    <property type="entry name" value="Zinc/RING finger domain, C3HC4 (zinc finger)"/>
    <property type="match status" value="1"/>
</dbReference>
<keyword evidence="10" id="KW-1185">Reference proteome</keyword>